<evidence type="ECO:0000259" key="2">
    <source>
        <dbReference type="SMART" id="SM01217"/>
    </source>
</evidence>
<dbReference type="SUPFAM" id="SSF51445">
    <property type="entry name" value="(Trans)glycosidases"/>
    <property type="match status" value="1"/>
</dbReference>
<dbReference type="InterPro" id="IPR013783">
    <property type="entry name" value="Ig-like_fold"/>
</dbReference>
<accession>A0A7T8BAT7</accession>
<dbReference type="EMBL" id="CP067089">
    <property type="protein sequence ID" value="QQO08493.1"/>
    <property type="molecule type" value="Genomic_DNA"/>
</dbReference>
<dbReference type="Gene3D" id="2.60.40.10">
    <property type="entry name" value="Immunoglobulins"/>
    <property type="match status" value="1"/>
</dbReference>
<dbReference type="Gene3D" id="3.40.50.1700">
    <property type="entry name" value="Glycoside hydrolase family 3 C-terminal domain"/>
    <property type="match status" value="1"/>
</dbReference>
<dbReference type="InterPro" id="IPR026891">
    <property type="entry name" value="Fn3-like"/>
</dbReference>
<dbReference type="InterPro" id="IPR017853">
    <property type="entry name" value="GH"/>
</dbReference>
<dbReference type="PANTHER" id="PTHR30620:SF123">
    <property type="entry name" value="BETA-XYLOSIDASE"/>
    <property type="match status" value="1"/>
</dbReference>
<keyword evidence="1 3" id="KW-0378">Hydrolase</keyword>
<dbReference type="RefSeq" id="WP_215625799.1">
    <property type="nucleotide sequence ID" value="NZ_CP067089.2"/>
</dbReference>
<keyword evidence="4" id="KW-1185">Reference proteome</keyword>
<dbReference type="InterPro" id="IPR036881">
    <property type="entry name" value="Glyco_hydro_3_C_sf"/>
</dbReference>
<dbReference type="InterPro" id="IPR036962">
    <property type="entry name" value="Glyco_hydro_3_N_sf"/>
</dbReference>
<dbReference type="SMART" id="SM01217">
    <property type="entry name" value="Fn3_like"/>
    <property type="match status" value="1"/>
</dbReference>
<gene>
    <name evidence="3" type="ORF">JFL75_16370</name>
</gene>
<sequence length="747" mass="81913">MEPYRNTELTPKERAADLLPRMTLREKVGQINQRLYGFQCYRREGSEFELTEECCAEISRWSGLGVLYGLYRADPWSGRTEENGVPPELAPKLYNLVQRRVLENSRFSIPVLMSSECPHGHQTLGSYLLPVNLAAGACFNPGLLEEAFAVCGAQMKAQGVHLGLLSVLDVLRDPRWGRSEECYGEDPYLSRILAAAAVRGCTRAGVEAVAKHLCAQGETTGGINSSAARIGPRELREIHLPPVWAVLEEGAAGLMAAYNEIDGIPCHANRWLLRDFLRDEAGFKGFVMADGTALDRLDEITGDNTLSGALALKSGIDISLWDSAFSRLEEAVQSGAVQEERLDEAVFRVLECKFRLGLFEHPYMDEDSPVRLFSAEEYPQSLEMARQSIVLLQNKDTLLPLSREARTRIAVIGPNADNLYAQLGDYTPPVPAESGCTLLQGLTSEAGSGITLEYLPGCDLFTGTESQLEAARRLAENSDLVIVCLGGSSSRFGEVRFDNNGAAIPGSSVQMDCGEGVDRADLELPDCQLRLFETLVQTGKPIIAAVIAGRPYALPSVSGNAKALLYAFYPGPWGGKALAEIIFGSTQPSGRLPVSLPRSSAQLPCWYNGKYSQKIRSYCDTDSSPLFPFGAGTGYTSFEYRDVRAEKKERGIVLSCTISNTGTSPGYAVPMIFIRWQRGTITARRKELKQFAKLRLEPGQAQILSLEISSRDLERWDPDMVLRPGTGPVLIMLEDGANLHWSGEVLY</sequence>
<dbReference type="PANTHER" id="PTHR30620">
    <property type="entry name" value="PERIPLASMIC BETA-GLUCOSIDASE-RELATED"/>
    <property type="match status" value="1"/>
</dbReference>
<proteinExistence type="predicted"/>
<protein>
    <submittedName>
        <fullName evidence="3">Glycoside hydrolase family 3 C-terminal domain-containing protein</fullName>
    </submittedName>
</protein>
<dbReference type="Gene3D" id="3.20.20.300">
    <property type="entry name" value="Glycoside hydrolase, family 3, N-terminal domain"/>
    <property type="match status" value="1"/>
</dbReference>
<reference evidence="3" key="1">
    <citation type="submission" date="2021-01" db="EMBL/GenBank/DDBJ databases">
        <title>Description of Breznakiella homolactica.</title>
        <authorList>
            <person name="Song Y."/>
            <person name="Brune A."/>
        </authorList>
    </citation>
    <scope>NUCLEOTIDE SEQUENCE</scope>
    <source>
        <strain evidence="3">RmG30</strain>
    </source>
</reference>
<dbReference type="InterPro" id="IPR051915">
    <property type="entry name" value="Cellulose_Degrad_GH3"/>
</dbReference>
<evidence type="ECO:0000313" key="3">
    <source>
        <dbReference type="EMBL" id="QQO08493.1"/>
    </source>
</evidence>
<evidence type="ECO:0000313" key="4">
    <source>
        <dbReference type="Proteomes" id="UP000595917"/>
    </source>
</evidence>
<dbReference type="SUPFAM" id="SSF52279">
    <property type="entry name" value="Beta-D-glucan exohydrolase, C-terminal domain"/>
    <property type="match status" value="1"/>
</dbReference>
<dbReference type="Pfam" id="PF01915">
    <property type="entry name" value="Glyco_hydro_3_C"/>
    <property type="match status" value="1"/>
</dbReference>
<feature type="domain" description="Fibronectin type III-like" evidence="2">
    <location>
        <begin position="668"/>
        <end position="737"/>
    </location>
</feature>
<dbReference type="PRINTS" id="PR00133">
    <property type="entry name" value="GLHYDRLASE3"/>
</dbReference>
<dbReference type="InterPro" id="IPR001764">
    <property type="entry name" value="Glyco_hydro_3_N"/>
</dbReference>
<evidence type="ECO:0000256" key="1">
    <source>
        <dbReference type="ARBA" id="ARBA00022801"/>
    </source>
</evidence>
<dbReference type="KEGG" id="bhc:JFL75_16370"/>
<dbReference type="GO" id="GO:0009251">
    <property type="term" value="P:glucan catabolic process"/>
    <property type="evidence" value="ECO:0007669"/>
    <property type="project" value="TreeGrafter"/>
</dbReference>
<dbReference type="Proteomes" id="UP000595917">
    <property type="component" value="Chromosome"/>
</dbReference>
<dbReference type="AlphaFoldDB" id="A0A7T8BAT7"/>
<dbReference type="Pfam" id="PF14310">
    <property type="entry name" value="Fn3-like"/>
    <property type="match status" value="1"/>
</dbReference>
<dbReference type="InterPro" id="IPR002772">
    <property type="entry name" value="Glyco_hydro_3_C"/>
</dbReference>
<dbReference type="Pfam" id="PF00933">
    <property type="entry name" value="Glyco_hydro_3"/>
    <property type="match status" value="1"/>
</dbReference>
<name>A0A7T8BAT7_9SPIR</name>
<organism evidence="3 4">
    <name type="scientific">Breznakiella homolactica</name>
    <dbReference type="NCBI Taxonomy" id="2798577"/>
    <lineage>
        <taxon>Bacteria</taxon>
        <taxon>Pseudomonadati</taxon>
        <taxon>Spirochaetota</taxon>
        <taxon>Spirochaetia</taxon>
        <taxon>Spirochaetales</taxon>
        <taxon>Breznakiellaceae</taxon>
        <taxon>Breznakiella</taxon>
    </lineage>
</organism>
<dbReference type="GO" id="GO:0008422">
    <property type="term" value="F:beta-glucosidase activity"/>
    <property type="evidence" value="ECO:0007669"/>
    <property type="project" value="TreeGrafter"/>
</dbReference>